<comment type="subcellular location">
    <subcellularLocation>
        <location evidence="1">Membrane</location>
        <topology evidence="1">Multi-pass membrane protein</topology>
    </subcellularLocation>
</comment>
<organism evidence="7 8">
    <name type="scientific">Nocardioides marmorisolisilvae</name>
    <dbReference type="NCBI Taxonomy" id="1542737"/>
    <lineage>
        <taxon>Bacteria</taxon>
        <taxon>Bacillati</taxon>
        <taxon>Actinomycetota</taxon>
        <taxon>Actinomycetes</taxon>
        <taxon>Propionibacteriales</taxon>
        <taxon>Nocardioidaceae</taxon>
        <taxon>Nocardioides</taxon>
    </lineage>
</organism>
<dbReference type="InterPro" id="IPR026841">
    <property type="entry name" value="Aur1/Ipt1"/>
</dbReference>
<evidence type="ECO:0000256" key="1">
    <source>
        <dbReference type="ARBA" id="ARBA00004141"/>
    </source>
</evidence>
<dbReference type="AlphaFoldDB" id="A0A3N0DX09"/>
<reference evidence="7 8" key="1">
    <citation type="submission" date="2018-11" db="EMBL/GenBank/DDBJ databases">
        <authorList>
            <person name="Li F."/>
        </authorList>
    </citation>
    <scope>NUCLEOTIDE SEQUENCE [LARGE SCALE GENOMIC DNA]</scope>
    <source>
        <strain evidence="7 8">KIS18-7</strain>
    </source>
</reference>
<keyword evidence="8" id="KW-1185">Reference proteome</keyword>
<feature type="domain" description="Inositolphosphotransferase Aur1/Ipt1" evidence="6">
    <location>
        <begin position="76"/>
        <end position="261"/>
    </location>
</feature>
<feature type="transmembrane region" description="Helical" evidence="5">
    <location>
        <begin position="95"/>
        <end position="124"/>
    </location>
</feature>
<dbReference type="InterPro" id="IPR052185">
    <property type="entry name" value="IPC_Synthase-Related"/>
</dbReference>
<gene>
    <name evidence="7" type="ORF">EFL95_14600</name>
</gene>
<evidence type="ECO:0000259" key="6">
    <source>
        <dbReference type="Pfam" id="PF14378"/>
    </source>
</evidence>
<protein>
    <submittedName>
        <fullName evidence="7">Inositol phosphorylceramide synthase</fullName>
    </submittedName>
</protein>
<feature type="transmembrane region" description="Helical" evidence="5">
    <location>
        <begin position="197"/>
        <end position="218"/>
    </location>
</feature>
<keyword evidence="2 5" id="KW-0812">Transmembrane</keyword>
<dbReference type="EMBL" id="RJSG01000002">
    <property type="protein sequence ID" value="RNL80135.1"/>
    <property type="molecule type" value="Genomic_DNA"/>
</dbReference>
<evidence type="ECO:0000313" key="8">
    <source>
        <dbReference type="Proteomes" id="UP000277094"/>
    </source>
</evidence>
<evidence type="ECO:0000256" key="4">
    <source>
        <dbReference type="ARBA" id="ARBA00023136"/>
    </source>
</evidence>
<feature type="transmembrane region" description="Helical" evidence="5">
    <location>
        <begin position="136"/>
        <end position="154"/>
    </location>
</feature>
<sequence>MPSQRSKKWESDPMAVIETTGTSGAAAAAAPSSRRLFSVRGLVEIGFLVGLAIIYNLVRAGGGAAHEIAGKTHARHIVDAEGWFFDKVELGINHWIAGVTVLAVAACYFYALMHYVATPVVLLVSRKKGGWKYWRGYWALVLACAIALVSYANFPVAPPRLLSGDGAIDIMRQFSQYGWWGDAASAPRGLGDATNQYAAMPSLHFGWSLWCGIQMWGFGSKKWKIAAVAYPTLQALVVIATANHFGLDVLGGAVCTLLSFGIVTVVGRALGKTGPKAKAKQELEDAVAA</sequence>
<evidence type="ECO:0000256" key="5">
    <source>
        <dbReference type="SAM" id="Phobius"/>
    </source>
</evidence>
<comment type="caution">
    <text evidence="7">The sequence shown here is derived from an EMBL/GenBank/DDBJ whole genome shotgun (WGS) entry which is preliminary data.</text>
</comment>
<evidence type="ECO:0000256" key="3">
    <source>
        <dbReference type="ARBA" id="ARBA00022989"/>
    </source>
</evidence>
<keyword evidence="3 5" id="KW-1133">Transmembrane helix</keyword>
<dbReference type="OrthoDB" id="5241565at2"/>
<proteinExistence type="predicted"/>
<feature type="transmembrane region" description="Helical" evidence="5">
    <location>
        <begin position="249"/>
        <end position="270"/>
    </location>
</feature>
<dbReference type="GO" id="GO:0016020">
    <property type="term" value="C:membrane"/>
    <property type="evidence" value="ECO:0007669"/>
    <property type="project" value="UniProtKB-SubCell"/>
</dbReference>
<dbReference type="Pfam" id="PF14378">
    <property type="entry name" value="PAP2_3"/>
    <property type="match status" value="1"/>
</dbReference>
<evidence type="ECO:0000313" key="7">
    <source>
        <dbReference type="EMBL" id="RNL80135.1"/>
    </source>
</evidence>
<name>A0A3N0DX09_9ACTN</name>
<evidence type="ECO:0000256" key="2">
    <source>
        <dbReference type="ARBA" id="ARBA00022692"/>
    </source>
</evidence>
<keyword evidence="4 5" id="KW-0472">Membrane</keyword>
<feature type="transmembrane region" description="Helical" evidence="5">
    <location>
        <begin position="41"/>
        <end position="58"/>
    </location>
</feature>
<feature type="transmembrane region" description="Helical" evidence="5">
    <location>
        <begin position="225"/>
        <end position="243"/>
    </location>
</feature>
<dbReference type="CDD" id="cd03386">
    <property type="entry name" value="PAP2_Aur1_like"/>
    <property type="match status" value="1"/>
</dbReference>
<accession>A0A3N0DX09</accession>
<dbReference type="Proteomes" id="UP000277094">
    <property type="component" value="Unassembled WGS sequence"/>
</dbReference>
<dbReference type="PANTHER" id="PTHR31310:SF7">
    <property type="entry name" value="PA-PHOSPHATASE RELATED-FAMILY PROTEIN DDB_G0268928"/>
    <property type="match status" value="1"/>
</dbReference>
<dbReference type="PANTHER" id="PTHR31310">
    <property type="match status" value="1"/>
</dbReference>